<evidence type="ECO:0000256" key="2">
    <source>
        <dbReference type="ARBA" id="ARBA00022723"/>
    </source>
</evidence>
<evidence type="ECO:0000256" key="3">
    <source>
        <dbReference type="ARBA" id="ARBA00022741"/>
    </source>
</evidence>
<comment type="subcellular location">
    <subcellularLocation>
        <location evidence="6">Cytoplasm</location>
    </subcellularLocation>
    <text evidence="6">May associate with membranes.</text>
</comment>
<dbReference type="Pfam" id="PF13167">
    <property type="entry name" value="GTP-bdg_N"/>
    <property type="match status" value="1"/>
</dbReference>
<dbReference type="InterPro" id="IPR030394">
    <property type="entry name" value="G_HFLX_dom"/>
</dbReference>
<feature type="binding site" evidence="7">
    <location>
        <begin position="313"/>
        <end position="316"/>
    </location>
    <ligand>
        <name>GTP</name>
        <dbReference type="ChEBI" id="CHEBI:37565"/>
    </ligand>
</feature>
<organism evidence="10">
    <name type="scientific">Sporolactobacillus sp. Y61</name>
    <dbReference type="NCBI Taxonomy" id="3160863"/>
    <lineage>
        <taxon>Bacteria</taxon>
        <taxon>Bacillati</taxon>
        <taxon>Bacillota</taxon>
        <taxon>Bacilli</taxon>
        <taxon>Bacillales</taxon>
        <taxon>Sporolactobacillaceae</taxon>
        <taxon>Sporolactobacillus</taxon>
    </lineage>
</organism>
<evidence type="ECO:0000256" key="6">
    <source>
        <dbReference type="HAMAP-Rule" id="MF_00900"/>
    </source>
</evidence>
<keyword evidence="2 8" id="KW-0479">Metal-binding</keyword>
<keyword evidence="5 6" id="KW-0342">GTP-binding</keyword>
<dbReference type="FunFam" id="3.40.50.11060:FF:000001">
    <property type="entry name" value="GTPase HflX"/>
    <property type="match status" value="1"/>
</dbReference>
<keyword evidence="1 6" id="KW-0963">Cytoplasm</keyword>
<dbReference type="Gene3D" id="6.10.250.2860">
    <property type="match status" value="1"/>
</dbReference>
<dbReference type="EMBL" id="CP159510">
    <property type="protein sequence ID" value="XCJ16115.1"/>
    <property type="molecule type" value="Genomic_DNA"/>
</dbReference>
<evidence type="ECO:0000313" key="10">
    <source>
        <dbReference type="EMBL" id="XCJ16115.1"/>
    </source>
</evidence>
<feature type="binding site" evidence="8">
    <location>
        <position position="227"/>
    </location>
    <ligand>
        <name>Mg(2+)</name>
        <dbReference type="ChEBI" id="CHEBI:18420"/>
    </ligand>
</feature>
<feature type="binding site" evidence="7">
    <location>
        <begin position="247"/>
        <end position="250"/>
    </location>
    <ligand>
        <name>GTP</name>
        <dbReference type="ChEBI" id="CHEBI:37565"/>
    </ligand>
</feature>
<dbReference type="InterPro" id="IPR032305">
    <property type="entry name" value="GTP-bd_M"/>
</dbReference>
<reference evidence="10" key="1">
    <citation type="submission" date="2024-06" db="EMBL/GenBank/DDBJ databases">
        <authorList>
            <person name="Fan A."/>
            <person name="Zhang F.Y."/>
            <person name="Zhang L."/>
        </authorList>
    </citation>
    <scope>NUCLEOTIDE SEQUENCE</scope>
    <source>
        <strain evidence="10">Y61</strain>
    </source>
</reference>
<dbReference type="AlphaFoldDB" id="A0AAU8ID44"/>
<evidence type="ECO:0000256" key="4">
    <source>
        <dbReference type="ARBA" id="ARBA00022842"/>
    </source>
</evidence>
<feature type="binding site" evidence="7">
    <location>
        <begin position="332"/>
        <end position="334"/>
    </location>
    <ligand>
        <name>GTP</name>
        <dbReference type="ChEBI" id="CHEBI:37565"/>
    </ligand>
</feature>
<dbReference type="GO" id="GO:0043022">
    <property type="term" value="F:ribosome binding"/>
    <property type="evidence" value="ECO:0007669"/>
    <property type="project" value="TreeGrafter"/>
</dbReference>
<dbReference type="RefSeq" id="WP_353947751.1">
    <property type="nucleotide sequence ID" value="NZ_CP159510.1"/>
</dbReference>
<dbReference type="PROSITE" id="PS51705">
    <property type="entry name" value="G_HFLX"/>
    <property type="match status" value="1"/>
</dbReference>
<dbReference type="CDD" id="cd01878">
    <property type="entry name" value="HflX"/>
    <property type="match status" value="1"/>
</dbReference>
<evidence type="ECO:0000256" key="1">
    <source>
        <dbReference type="ARBA" id="ARBA00022490"/>
    </source>
</evidence>
<dbReference type="PANTHER" id="PTHR10229">
    <property type="entry name" value="GTP-BINDING PROTEIN HFLX"/>
    <property type="match status" value="1"/>
</dbReference>
<dbReference type="InterPro" id="IPR042108">
    <property type="entry name" value="GTPase_HflX_N_sf"/>
</dbReference>
<feature type="binding site" evidence="7">
    <location>
        <begin position="225"/>
        <end position="229"/>
    </location>
    <ligand>
        <name>GTP</name>
        <dbReference type="ChEBI" id="CHEBI:37565"/>
    </ligand>
</feature>
<gene>
    <name evidence="6 10" type="primary">hflX</name>
    <name evidence="10" type="ORF">ABNN70_10475</name>
</gene>
<feature type="binding site" evidence="8">
    <location>
        <position position="207"/>
    </location>
    <ligand>
        <name>Mg(2+)</name>
        <dbReference type="ChEBI" id="CHEBI:18420"/>
    </ligand>
</feature>
<dbReference type="HAMAP" id="MF_00900">
    <property type="entry name" value="GTPase_HflX"/>
    <property type="match status" value="1"/>
</dbReference>
<feature type="binding site" evidence="7">
    <location>
        <begin position="200"/>
        <end position="207"/>
    </location>
    <ligand>
        <name>GTP</name>
        <dbReference type="ChEBI" id="CHEBI:37565"/>
    </ligand>
</feature>
<dbReference type="Pfam" id="PF01926">
    <property type="entry name" value="MMR_HSR1"/>
    <property type="match status" value="1"/>
</dbReference>
<dbReference type="InterPro" id="IPR025121">
    <property type="entry name" value="GTPase_HflX_N"/>
</dbReference>
<keyword evidence="4 8" id="KW-0460">Magnesium</keyword>
<dbReference type="GO" id="GO:0003924">
    <property type="term" value="F:GTPase activity"/>
    <property type="evidence" value="ECO:0007669"/>
    <property type="project" value="UniProtKB-UniRule"/>
</dbReference>
<evidence type="ECO:0000256" key="8">
    <source>
        <dbReference type="PIRSR" id="PIRSR006809-2"/>
    </source>
</evidence>
<dbReference type="GO" id="GO:0046872">
    <property type="term" value="F:metal ion binding"/>
    <property type="evidence" value="ECO:0007669"/>
    <property type="project" value="UniProtKB-KW"/>
</dbReference>
<dbReference type="Pfam" id="PF16360">
    <property type="entry name" value="GTP-bdg_M"/>
    <property type="match status" value="1"/>
</dbReference>
<protein>
    <recommendedName>
        <fullName evidence="6">GTPase HflX</fullName>
    </recommendedName>
    <alternativeName>
        <fullName evidence="6">GTP-binding protein HflX</fullName>
    </alternativeName>
</protein>
<evidence type="ECO:0000256" key="7">
    <source>
        <dbReference type="PIRSR" id="PIRSR006809-1"/>
    </source>
</evidence>
<dbReference type="PRINTS" id="PR00326">
    <property type="entry name" value="GTP1OBG"/>
</dbReference>
<name>A0AAU8ID44_9BACL</name>
<dbReference type="InterPro" id="IPR006073">
    <property type="entry name" value="GTP-bd"/>
</dbReference>
<dbReference type="InterPro" id="IPR016496">
    <property type="entry name" value="GTPase_HflX"/>
</dbReference>
<dbReference type="Gene3D" id="3.40.50.11060">
    <property type="entry name" value="GTPase HflX, N-terminal domain"/>
    <property type="match status" value="1"/>
</dbReference>
<dbReference type="InterPro" id="IPR027417">
    <property type="entry name" value="P-loop_NTPase"/>
</dbReference>
<dbReference type="NCBIfam" id="TIGR03156">
    <property type="entry name" value="GTP_HflX"/>
    <property type="match status" value="1"/>
</dbReference>
<evidence type="ECO:0000256" key="5">
    <source>
        <dbReference type="ARBA" id="ARBA00023134"/>
    </source>
</evidence>
<dbReference type="PANTHER" id="PTHR10229:SF0">
    <property type="entry name" value="GTP-BINDING PROTEIN 6-RELATED"/>
    <property type="match status" value="1"/>
</dbReference>
<dbReference type="GO" id="GO:0005525">
    <property type="term" value="F:GTP binding"/>
    <property type="evidence" value="ECO:0007669"/>
    <property type="project" value="UniProtKB-UniRule"/>
</dbReference>
<feature type="domain" description="Hflx-type G" evidence="9">
    <location>
        <begin position="194"/>
        <end position="354"/>
    </location>
</feature>
<dbReference type="Gene3D" id="3.40.50.300">
    <property type="entry name" value="P-loop containing nucleotide triphosphate hydrolases"/>
    <property type="match status" value="1"/>
</dbReference>
<dbReference type="GO" id="GO:0005737">
    <property type="term" value="C:cytoplasm"/>
    <property type="evidence" value="ECO:0007669"/>
    <property type="project" value="UniProtKB-SubCell"/>
</dbReference>
<sequence length="418" mass="46979">MENVILACCQLPEVTNDYFESSLQELISLTKTAGGQVVSILKQKRQKIEPATYIGKGKLHELSALQKQLNAETIIFNGELSPGQQGRLSSILMGKVLDRTQLILDIFAMRANSREGKLQVELAQLQYLLPRLSGMRGSLSRLGAGIGTRGPGETKLETDRRYIRSRMKDIAHRLDIVVRHRQQYRERRVTQNQCQIALVGYTNAGKSTLFNQLTLSHTVEEDKLFATLDPLTRKLRLHEGFTCLLSDTVGFIKDLPIQLVAAFRSTLEEVLGAHLILHVIDASDPDLLRQEQTVHTLLAELGADDIPVLNIYNKKDLLTTPFIVPPDALLVSARNVSDRKRILAAIRKKLIHQMKPYRCRIPAGEGGLLQEAKRHSIILQQQFEAESQTYVTDGYVFPETPTGSKLITEIFSDHEENE</sequence>
<accession>A0AAU8ID44</accession>
<proteinExistence type="inferred from homology"/>
<comment type="subunit">
    <text evidence="6">Monomer. Associates with the 50S ribosomal subunit.</text>
</comment>
<keyword evidence="3 6" id="KW-0547">Nucleotide-binding</keyword>
<comment type="cofactor">
    <cofactor evidence="8">
        <name>Mg(2+)</name>
        <dbReference type="ChEBI" id="CHEBI:18420"/>
    </cofactor>
</comment>
<comment type="function">
    <text evidence="6">GTPase that associates with the 50S ribosomal subunit and may have a role during protein synthesis or ribosome biogenesis.</text>
</comment>
<evidence type="ECO:0000259" key="9">
    <source>
        <dbReference type="PROSITE" id="PS51705"/>
    </source>
</evidence>
<dbReference type="SUPFAM" id="SSF52540">
    <property type="entry name" value="P-loop containing nucleoside triphosphate hydrolases"/>
    <property type="match status" value="1"/>
</dbReference>
<comment type="similarity">
    <text evidence="6">Belongs to the TRAFAC class OBG-HflX-like GTPase superfamily. HflX GTPase family.</text>
</comment>
<dbReference type="PIRSF" id="PIRSF006809">
    <property type="entry name" value="GTP-binding_hflX_prd"/>
    <property type="match status" value="1"/>
</dbReference>